<keyword evidence="3" id="KW-0274">FAD</keyword>
<evidence type="ECO:0000256" key="1">
    <source>
        <dbReference type="ARBA" id="ARBA00022630"/>
    </source>
</evidence>
<dbReference type="Gene3D" id="3.50.50.60">
    <property type="entry name" value="FAD/NAD(P)-binding domain"/>
    <property type="match status" value="1"/>
</dbReference>
<reference evidence="6" key="1">
    <citation type="submission" date="2020-10" db="EMBL/GenBank/DDBJ databases">
        <authorList>
            <person name="Gilroy R."/>
        </authorList>
    </citation>
    <scope>NUCLEOTIDE SEQUENCE</scope>
    <source>
        <strain evidence="6">3924</strain>
    </source>
</reference>
<evidence type="ECO:0000313" key="6">
    <source>
        <dbReference type="EMBL" id="MBO8440507.1"/>
    </source>
</evidence>
<proteinExistence type="predicted"/>
<evidence type="ECO:0000256" key="4">
    <source>
        <dbReference type="ARBA" id="ARBA00022857"/>
    </source>
</evidence>
<dbReference type="Proteomes" id="UP000712007">
    <property type="component" value="Unassembled WGS sequence"/>
</dbReference>
<feature type="non-terminal residue" evidence="6">
    <location>
        <position position="1"/>
    </location>
</feature>
<keyword evidence="1" id="KW-0285">Flavoprotein</keyword>
<keyword evidence="4" id="KW-0521">NADP</keyword>
<protein>
    <submittedName>
        <fullName evidence="6">NAD(P)/FAD-dependent oxidoreductase</fullName>
    </submittedName>
</protein>
<evidence type="ECO:0000256" key="2">
    <source>
        <dbReference type="ARBA" id="ARBA00022729"/>
    </source>
</evidence>
<gene>
    <name evidence="6" type="ORF">IAC51_07640</name>
</gene>
<dbReference type="EMBL" id="JADIMV010000132">
    <property type="protein sequence ID" value="MBO8440507.1"/>
    <property type="molecule type" value="Genomic_DNA"/>
</dbReference>
<keyword evidence="2" id="KW-0732">Signal</keyword>
<comment type="caution">
    <text evidence="6">The sequence shown here is derived from an EMBL/GenBank/DDBJ whole genome shotgun (WGS) entry which is preliminary data.</text>
</comment>
<evidence type="ECO:0000313" key="7">
    <source>
        <dbReference type="Proteomes" id="UP000712007"/>
    </source>
</evidence>
<dbReference type="PANTHER" id="PTHR46091:SF3">
    <property type="entry name" value="AMINE OXIDASE DOMAIN-CONTAINING PROTEIN"/>
    <property type="match status" value="1"/>
</dbReference>
<evidence type="ECO:0000256" key="3">
    <source>
        <dbReference type="ARBA" id="ARBA00022827"/>
    </source>
</evidence>
<organism evidence="6 7">
    <name type="scientific">Candidatus Aphodosoma intestinipullorum</name>
    <dbReference type="NCBI Taxonomy" id="2840674"/>
    <lineage>
        <taxon>Bacteria</taxon>
        <taxon>Pseudomonadati</taxon>
        <taxon>Bacteroidota</taxon>
        <taxon>Bacteroidia</taxon>
        <taxon>Bacteroidales</taxon>
        <taxon>Candidatus Aphodosoma</taxon>
    </lineage>
</organism>
<dbReference type="PANTHER" id="PTHR46091">
    <property type="entry name" value="BLR7054 PROTEIN"/>
    <property type="match status" value="1"/>
</dbReference>
<accession>A0A940IFD0</accession>
<dbReference type="SUPFAM" id="SSF51905">
    <property type="entry name" value="FAD/NAD(P)-binding domain"/>
    <property type="match status" value="1"/>
</dbReference>
<sequence length="418" mass="46967">FGLMDLPWVRMDSDAFDEVCIGGRQYLYANGFDNFAARMADYFPRRREHLKRYVTTLKEVNDNIVHSFDRRSAEDVYTQSLFARPAYGFLKELLEDTDVIDAVSGASLKMELDPDTLPLYIFAQINASFISSAWRLRGGGAQIGERLADSIRRMGGTVLTGCEATAFIEDSDRLTAVRLADGECIHADWFISDIHPAATMRLLGESRLIRRIYRNRIIRMANTAGMFTVNCELHEGAVPYFNRNRYMYGSGDIWRLCRRTADAPVKGIMISCQPPEDGSASTRNIDILTPMPWTEVEQWAGTRPMRRGEEYEAMKRQRAGECLSFAERYLPGLKSAVKYAYTSTPLSYADYTATAEGSAYGVRKDCNDLMYTLLTPRTPAGNLLLTGQNLNLHGILGVSMTSFMTCAEIVGPVNPFII</sequence>
<dbReference type="InterPro" id="IPR036188">
    <property type="entry name" value="FAD/NAD-bd_sf"/>
</dbReference>
<reference evidence="6" key="2">
    <citation type="journal article" date="2021" name="PeerJ">
        <title>Extensive microbial diversity within the chicken gut microbiome revealed by metagenomics and culture.</title>
        <authorList>
            <person name="Gilroy R."/>
            <person name="Ravi A."/>
            <person name="Getino M."/>
            <person name="Pursley I."/>
            <person name="Horton D.L."/>
            <person name="Alikhan N.F."/>
            <person name="Baker D."/>
            <person name="Gharbi K."/>
            <person name="Hall N."/>
            <person name="Watson M."/>
            <person name="Adriaenssens E.M."/>
            <person name="Foster-Nyarko E."/>
            <person name="Jarju S."/>
            <person name="Secka A."/>
            <person name="Antonio M."/>
            <person name="Oren A."/>
            <person name="Chaudhuri R.R."/>
            <person name="La Ragione R."/>
            <person name="Hildebrand F."/>
            <person name="Pallen M.J."/>
        </authorList>
    </citation>
    <scope>NUCLEOTIDE SEQUENCE</scope>
    <source>
        <strain evidence="6">3924</strain>
    </source>
</reference>
<name>A0A940IFD0_9BACT</name>
<dbReference type="AlphaFoldDB" id="A0A940IFD0"/>
<evidence type="ECO:0000256" key="5">
    <source>
        <dbReference type="ARBA" id="ARBA00023027"/>
    </source>
</evidence>
<dbReference type="InterPro" id="IPR052206">
    <property type="entry name" value="Retinol_saturase"/>
</dbReference>
<keyword evidence="5" id="KW-0520">NAD</keyword>